<dbReference type="InterPro" id="IPR046357">
    <property type="entry name" value="PPIase_dom_sf"/>
</dbReference>
<accession>I4ERV7</accession>
<dbReference type="EC" id="5.2.1.8" evidence="6"/>
<name>I4ERV7_MODI5</name>
<dbReference type="eggNOG" id="COG0545">
    <property type="taxonomic scope" value="Bacteria"/>
</dbReference>
<evidence type="ECO:0000256" key="4">
    <source>
        <dbReference type="ARBA" id="ARBA00023235"/>
    </source>
</evidence>
<evidence type="ECO:0000256" key="5">
    <source>
        <dbReference type="PROSITE-ProRule" id="PRU00277"/>
    </source>
</evidence>
<feature type="region of interest" description="Disordered" evidence="7">
    <location>
        <begin position="44"/>
        <end position="71"/>
    </location>
</feature>
<evidence type="ECO:0000256" key="1">
    <source>
        <dbReference type="ARBA" id="ARBA00000971"/>
    </source>
</evidence>
<keyword evidence="3 5" id="KW-0697">Rotamase</keyword>
<dbReference type="Gene3D" id="3.10.50.40">
    <property type="match status" value="1"/>
</dbReference>
<feature type="domain" description="PPIase FKBP-type" evidence="8">
    <location>
        <begin position="109"/>
        <end position="199"/>
    </location>
</feature>
<evidence type="ECO:0000256" key="6">
    <source>
        <dbReference type="RuleBase" id="RU003915"/>
    </source>
</evidence>
<dbReference type="InterPro" id="IPR001179">
    <property type="entry name" value="PPIase_FKBP_dom"/>
</dbReference>
<dbReference type="PROSITE" id="PS50059">
    <property type="entry name" value="FKBP_PPIASE"/>
    <property type="match status" value="1"/>
</dbReference>
<dbReference type="GO" id="GO:0003755">
    <property type="term" value="F:peptidyl-prolyl cis-trans isomerase activity"/>
    <property type="evidence" value="ECO:0007669"/>
    <property type="project" value="UniProtKB-UniRule"/>
</dbReference>
<evidence type="ECO:0000259" key="8">
    <source>
        <dbReference type="PROSITE" id="PS50059"/>
    </source>
</evidence>
<evidence type="ECO:0000256" key="7">
    <source>
        <dbReference type="SAM" id="MobiDB-lite"/>
    </source>
</evidence>
<dbReference type="OMA" id="TVSVCYM"/>
<dbReference type="SUPFAM" id="SSF54534">
    <property type="entry name" value="FKBP-like"/>
    <property type="match status" value="1"/>
</dbReference>
<dbReference type="AlphaFoldDB" id="I4ERV7"/>
<dbReference type="PANTHER" id="PTHR43811">
    <property type="entry name" value="FKBP-TYPE PEPTIDYL-PROLYL CIS-TRANS ISOMERASE FKPA"/>
    <property type="match status" value="1"/>
</dbReference>
<comment type="catalytic activity">
    <reaction evidence="1 5 6">
        <text>[protein]-peptidylproline (omega=180) = [protein]-peptidylproline (omega=0)</text>
        <dbReference type="Rhea" id="RHEA:16237"/>
        <dbReference type="Rhea" id="RHEA-COMP:10747"/>
        <dbReference type="Rhea" id="RHEA-COMP:10748"/>
        <dbReference type="ChEBI" id="CHEBI:83833"/>
        <dbReference type="ChEBI" id="CHEBI:83834"/>
        <dbReference type="EC" id="5.2.1.8"/>
    </reaction>
</comment>
<gene>
    <name evidence="9" type="ordered locus">MODMU_0663</name>
</gene>
<reference evidence="9 10" key="1">
    <citation type="journal article" date="2012" name="J. Bacteriol.">
        <title>Genome Sequence of Radiation-Resistant Modestobacter marinus Strain BC501, a Representative Actinobacterium That Thrives on Calcareous Stone Surfaces.</title>
        <authorList>
            <person name="Normand P."/>
            <person name="Gury J."/>
            <person name="Pujic P."/>
            <person name="Chouaia B."/>
            <person name="Crotti E."/>
            <person name="Brusetti L."/>
            <person name="Daffonchio D."/>
            <person name="Vacherie B."/>
            <person name="Barbe V."/>
            <person name="Medigue C."/>
            <person name="Calteau A."/>
            <person name="Ghodhbane-Gtari F."/>
            <person name="Essoussi I."/>
            <person name="Nouioui I."/>
            <person name="Abbassi-Ghozzi I."/>
            <person name="Gtari M."/>
        </authorList>
    </citation>
    <scope>NUCLEOTIDE SEQUENCE [LARGE SCALE GENOMIC DNA]</scope>
    <source>
        <strain evidence="10">BC 501</strain>
    </source>
</reference>
<keyword evidence="4 5" id="KW-0413">Isomerase</keyword>
<organism evidence="9 10">
    <name type="scientific">Modestobacter italicus (strain DSM 44449 / CECT 9708 / BC 501)</name>
    <dbReference type="NCBI Taxonomy" id="2732864"/>
    <lineage>
        <taxon>Bacteria</taxon>
        <taxon>Bacillati</taxon>
        <taxon>Actinomycetota</taxon>
        <taxon>Actinomycetes</taxon>
        <taxon>Geodermatophilales</taxon>
        <taxon>Geodermatophilaceae</taxon>
        <taxon>Modestobacter</taxon>
    </lineage>
</organism>
<dbReference type="OrthoDB" id="25996at2"/>
<evidence type="ECO:0000256" key="2">
    <source>
        <dbReference type="ARBA" id="ARBA00006577"/>
    </source>
</evidence>
<comment type="similarity">
    <text evidence="2 6">Belongs to the FKBP-type PPIase family.</text>
</comment>
<dbReference type="EMBL" id="FO203431">
    <property type="protein sequence ID" value="CCH86120.1"/>
    <property type="molecule type" value="Genomic_DNA"/>
</dbReference>
<dbReference type="Proteomes" id="UP000006461">
    <property type="component" value="Chromosome"/>
</dbReference>
<dbReference type="STRING" id="477641.MODMU_0663"/>
<protein>
    <recommendedName>
        <fullName evidence="6">Peptidyl-prolyl cis-trans isomerase</fullName>
        <ecNumber evidence="6">5.2.1.8</ecNumber>
    </recommendedName>
</protein>
<sequence length="199" mass="19975">MLPSAPTRAPVLGQERPAPMNRRTAPRLLLTLAVAVSLTACGGDDEGSSAASGGTSSSCESRPPTTEAPAGVSADLAVKPEAPCYDAAPPADLVVSDVVVGTGAEAVAGSTATMKYVGAFYETGEEFDSSWSRGADETFPVTVGAGQVIEGFDQAVEGMQVGGRRMVVIPSDLGYGPNGSGPIPGDATLVFIIDCVGVA</sequence>
<proteinExistence type="inferred from homology"/>
<evidence type="ECO:0000313" key="9">
    <source>
        <dbReference type="EMBL" id="CCH86120.1"/>
    </source>
</evidence>
<dbReference type="HOGENOM" id="CLU_013615_7_2_11"/>
<feature type="compositionally biased region" description="Low complexity" evidence="7">
    <location>
        <begin position="44"/>
        <end position="61"/>
    </location>
</feature>
<dbReference type="KEGG" id="mmar:MODMU_0663"/>
<dbReference type="PANTHER" id="PTHR43811:SF19">
    <property type="entry name" value="39 KDA FK506-BINDING NUCLEAR PROTEIN"/>
    <property type="match status" value="1"/>
</dbReference>
<keyword evidence="10" id="KW-1185">Reference proteome</keyword>
<feature type="region of interest" description="Disordered" evidence="7">
    <location>
        <begin position="1"/>
        <end position="23"/>
    </location>
</feature>
<evidence type="ECO:0000256" key="3">
    <source>
        <dbReference type="ARBA" id="ARBA00023110"/>
    </source>
</evidence>
<evidence type="ECO:0000313" key="10">
    <source>
        <dbReference type="Proteomes" id="UP000006461"/>
    </source>
</evidence>
<dbReference type="Pfam" id="PF00254">
    <property type="entry name" value="FKBP_C"/>
    <property type="match status" value="1"/>
</dbReference>